<evidence type="ECO:0000313" key="2">
    <source>
        <dbReference type="EMBL" id="DAD71860.1"/>
    </source>
</evidence>
<accession>A0A8S5LPA3</accession>
<dbReference type="EMBL" id="BK015888">
    <property type="protein sequence ID" value="DAD71860.1"/>
    <property type="molecule type" value="Genomic_DNA"/>
</dbReference>
<protein>
    <submittedName>
        <fullName evidence="2">Uncharacterized protein</fullName>
    </submittedName>
</protein>
<evidence type="ECO:0000256" key="1">
    <source>
        <dbReference type="SAM" id="MobiDB-lite"/>
    </source>
</evidence>
<organism evidence="2">
    <name type="scientific">Siphoviridae sp. ctoiW10</name>
    <dbReference type="NCBI Taxonomy" id="2827592"/>
    <lineage>
        <taxon>Viruses</taxon>
        <taxon>Duplodnaviria</taxon>
        <taxon>Heunggongvirae</taxon>
        <taxon>Uroviricota</taxon>
        <taxon>Caudoviricetes</taxon>
    </lineage>
</organism>
<name>A0A8S5LPA3_9CAUD</name>
<proteinExistence type="predicted"/>
<feature type="compositionally biased region" description="Basic and acidic residues" evidence="1">
    <location>
        <begin position="1"/>
        <end position="11"/>
    </location>
</feature>
<sequence length="57" mass="6271">MSPRPPKEKRGGIPIPLPPHPLETAQRGRIVIPPLWKPHLGDEGRGLRPSPFGNQPP</sequence>
<feature type="region of interest" description="Disordered" evidence="1">
    <location>
        <begin position="1"/>
        <end position="57"/>
    </location>
</feature>
<reference evidence="2" key="1">
    <citation type="journal article" date="2021" name="Proc. Natl. Acad. Sci. U.S.A.">
        <title>A Catalog of Tens of Thousands of Viruses from Human Metagenomes Reveals Hidden Associations with Chronic Diseases.</title>
        <authorList>
            <person name="Tisza M.J."/>
            <person name="Buck C.B."/>
        </authorList>
    </citation>
    <scope>NUCLEOTIDE SEQUENCE</scope>
    <source>
        <strain evidence="2">CtoiW10</strain>
    </source>
</reference>